<comment type="caution">
    <text evidence="1">The sequence shown here is derived from an EMBL/GenBank/DDBJ whole genome shotgun (WGS) entry which is preliminary data.</text>
</comment>
<protein>
    <submittedName>
        <fullName evidence="1">Uncharacterized protein</fullName>
    </submittedName>
</protein>
<accession>A0AAV0X8J8</accession>
<reference evidence="1 2" key="1">
    <citation type="submission" date="2023-01" db="EMBL/GenBank/DDBJ databases">
        <authorList>
            <person name="Whitehead M."/>
        </authorList>
    </citation>
    <scope>NUCLEOTIDE SEQUENCE [LARGE SCALE GENOMIC DNA]</scope>
</reference>
<evidence type="ECO:0000313" key="2">
    <source>
        <dbReference type="Proteomes" id="UP001160148"/>
    </source>
</evidence>
<keyword evidence="2" id="KW-1185">Reference proteome</keyword>
<name>A0AAV0X8J8_9HEMI</name>
<dbReference type="EMBL" id="CARXXK010000003">
    <property type="protein sequence ID" value="CAI6364089.1"/>
    <property type="molecule type" value="Genomic_DNA"/>
</dbReference>
<dbReference type="AlphaFoldDB" id="A0AAV0X8J8"/>
<proteinExistence type="predicted"/>
<sequence length="107" mass="11971">MSAWPKGCDRKRVYYYRRRRGGGGPRLAAKTSGGSGATTLVGAHPIHAAPAETRDRRIVASVLACFAKGADLLNRHVHRSRACARRDRDRTRRRISRVSVTRGAYRR</sequence>
<gene>
    <name evidence="1" type="ORF">MEUPH1_LOCUS18960</name>
</gene>
<evidence type="ECO:0000313" key="1">
    <source>
        <dbReference type="EMBL" id="CAI6364089.1"/>
    </source>
</evidence>
<dbReference type="Proteomes" id="UP001160148">
    <property type="component" value="Unassembled WGS sequence"/>
</dbReference>
<organism evidence="1 2">
    <name type="scientific">Macrosiphum euphorbiae</name>
    <name type="common">potato aphid</name>
    <dbReference type="NCBI Taxonomy" id="13131"/>
    <lineage>
        <taxon>Eukaryota</taxon>
        <taxon>Metazoa</taxon>
        <taxon>Ecdysozoa</taxon>
        <taxon>Arthropoda</taxon>
        <taxon>Hexapoda</taxon>
        <taxon>Insecta</taxon>
        <taxon>Pterygota</taxon>
        <taxon>Neoptera</taxon>
        <taxon>Paraneoptera</taxon>
        <taxon>Hemiptera</taxon>
        <taxon>Sternorrhyncha</taxon>
        <taxon>Aphidomorpha</taxon>
        <taxon>Aphidoidea</taxon>
        <taxon>Aphididae</taxon>
        <taxon>Macrosiphini</taxon>
        <taxon>Macrosiphum</taxon>
    </lineage>
</organism>